<accession>A0ABQ5EU99</accession>
<protein>
    <submittedName>
        <fullName evidence="1">Uncharacterized protein</fullName>
    </submittedName>
</protein>
<comment type="caution">
    <text evidence="1">The sequence shown here is derived from an EMBL/GenBank/DDBJ whole genome shotgun (WGS) entry which is preliminary data.</text>
</comment>
<reference evidence="1" key="2">
    <citation type="submission" date="2022-01" db="EMBL/GenBank/DDBJ databases">
        <authorList>
            <person name="Yamashiro T."/>
            <person name="Shiraishi A."/>
            <person name="Satake H."/>
            <person name="Nakayama K."/>
        </authorList>
    </citation>
    <scope>NUCLEOTIDE SEQUENCE</scope>
</reference>
<name>A0ABQ5EU99_9ASTR</name>
<reference evidence="1" key="1">
    <citation type="journal article" date="2022" name="Int. J. Mol. Sci.">
        <title>Draft Genome of Tanacetum Coccineum: Genomic Comparison of Closely Related Tanacetum-Family Plants.</title>
        <authorList>
            <person name="Yamashiro T."/>
            <person name="Shiraishi A."/>
            <person name="Nakayama K."/>
            <person name="Satake H."/>
        </authorList>
    </citation>
    <scope>NUCLEOTIDE SEQUENCE</scope>
</reference>
<gene>
    <name evidence="1" type="ORF">Tco_0989604</name>
</gene>
<evidence type="ECO:0000313" key="2">
    <source>
        <dbReference type="Proteomes" id="UP001151760"/>
    </source>
</evidence>
<sequence length="95" mass="10925">MKLGLRYGALRRRELTLEDGDVYSTFEVRQGSGLAPGSERLERTRMGSQLRIKTMYVESRKRCCRDNPQTLAAEWGFELRTPVVDAISYLGERPK</sequence>
<proteinExistence type="predicted"/>
<dbReference type="Proteomes" id="UP001151760">
    <property type="component" value="Unassembled WGS sequence"/>
</dbReference>
<evidence type="ECO:0000313" key="1">
    <source>
        <dbReference type="EMBL" id="GJT54550.1"/>
    </source>
</evidence>
<organism evidence="1 2">
    <name type="scientific">Tanacetum coccineum</name>
    <dbReference type="NCBI Taxonomy" id="301880"/>
    <lineage>
        <taxon>Eukaryota</taxon>
        <taxon>Viridiplantae</taxon>
        <taxon>Streptophyta</taxon>
        <taxon>Embryophyta</taxon>
        <taxon>Tracheophyta</taxon>
        <taxon>Spermatophyta</taxon>
        <taxon>Magnoliopsida</taxon>
        <taxon>eudicotyledons</taxon>
        <taxon>Gunneridae</taxon>
        <taxon>Pentapetalae</taxon>
        <taxon>asterids</taxon>
        <taxon>campanulids</taxon>
        <taxon>Asterales</taxon>
        <taxon>Asteraceae</taxon>
        <taxon>Asteroideae</taxon>
        <taxon>Anthemideae</taxon>
        <taxon>Anthemidinae</taxon>
        <taxon>Tanacetum</taxon>
    </lineage>
</organism>
<keyword evidence="2" id="KW-1185">Reference proteome</keyword>
<dbReference type="EMBL" id="BQNB010016681">
    <property type="protein sequence ID" value="GJT54550.1"/>
    <property type="molecule type" value="Genomic_DNA"/>
</dbReference>